<name>A0A395HJK8_ASPHC</name>
<dbReference type="PANTHER" id="PTHR47706">
    <property type="entry name" value="NMRA-LIKE FAMILY PROTEIN"/>
    <property type="match status" value="1"/>
</dbReference>
<dbReference type="STRING" id="1450537.A0A395HJK8"/>
<dbReference type="AlphaFoldDB" id="A0A395HJK8"/>
<organism evidence="4 5">
    <name type="scientific">Aspergillus homomorphus (strain CBS 101889)</name>
    <dbReference type="NCBI Taxonomy" id="1450537"/>
    <lineage>
        <taxon>Eukaryota</taxon>
        <taxon>Fungi</taxon>
        <taxon>Dikarya</taxon>
        <taxon>Ascomycota</taxon>
        <taxon>Pezizomycotina</taxon>
        <taxon>Eurotiomycetes</taxon>
        <taxon>Eurotiomycetidae</taxon>
        <taxon>Eurotiales</taxon>
        <taxon>Aspergillaceae</taxon>
        <taxon>Aspergillus</taxon>
        <taxon>Aspergillus subgen. Circumdati</taxon>
    </lineage>
</organism>
<dbReference type="Gene3D" id="3.40.50.720">
    <property type="entry name" value="NAD(P)-binding Rossmann-like Domain"/>
    <property type="match status" value="1"/>
</dbReference>
<keyword evidence="5" id="KW-1185">Reference proteome</keyword>
<dbReference type="PANTHER" id="PTHR47706:SF1">
    <property type="entry name" value="CIPA-LIKE, PUTATIVE (AFU_ORTHOLOGUE AFUA_1G12460)-RELATED"/>
    <property type="match status" value="1"/>
</dbReference>
<evidence type="ECO:0000256" key="2">
    <source>
        <dbReference type="ARBA" id="ARBA00023002"/>
    </source>
</evidence>
<evidence type="ECO:0000313" key="5">
    <source>
        <dbReference type="Proteomes" id="UP000248961"/>
    </source>
</evidence>
<dbReference type="InterPro" id="IPR008030">
    <property type="entry name" value="NmrA-like"/>
</dbReference>
<dbReference type="VEuPathDB" id="FungiDB:BO97DRAFT_418364"/>
<keyword evidence="1" id="KW-0521">NADP</keyword>
<dbReference type="SUPFAM" id="SSF51735">
    <property type="entry name" value="NAD(P)-binding Rossmann-fold domains"/>
    <property type="match status" value="1"/>
</dbReference>
<dbReference type="RefSeq" id="XP_025546853.1">
    <property type="nucleotide sequence ID" value="XM_025696517.1"/>
</dbReference>
<dbReference type="InterPro" id="IPR045312">
    <property type="entry name" value="PCBER-like"/>
</dbReference>
<dbReference type="OrthoDB" id="9974981at2759"/>
<proteinExistence type="predicted"/>
<dbReference type="CDD" id="cd05259">
    <property type="entry name" value="PCBER_SDR_a"/>
    <property type="match status" value="1"/>
</dbReference>
<dbReference type="Gene3D" id="3.90.25.10">
    <property type="entry name" value="UDP-galactose 4-epimerase, domain 1"/>
    <property type="match status" value="1"/>
</dbReference>
<gene>
    <name evidence="4" type="ORF">BO97DRAFT_418364</name>
</gene>
<accession>A0A395HJK8</accession>
<dbReference type="GeneID" id="37200806"/>
<evidence type="ECO:0000259" key="3">
    <source>
        <dbReference type="Pfam" id="PF05368"/>
    </source>
</evidence>
<dbReference type="Proteomes" id="UP000248961">
    <property type="component" value="Unassembled WGS sequence"/>
</dbReference>
<reference evidence="4 5" key="1">
    <citation type="submission" date="2018-02" db="EMBL/GenBank/DDBJ databases">
        <title>The genomes of Aspergillus section Nigri reveals drivers in fungal speciation.</title>
        <authorList>
            <consortium name="DOE Joint Genome Institute"/>
            <person name="Vesth T.C."/>
            <person name="Nybo J."/>
            <person name="Theobald S."/>
            <person name="Brandl J."/>
            <person name="Frisvad J.C."/>
            <person name="Nielsen K.F."/>
            <person name="Lyhne E.K."/>
            <person name="Kogle M.E."/>
            <person name="Kuo A."/>
            <person name="Riley R."/>
            <person name="Clum A."/>
            <person name="Nolan M."/>
            <person name="Lipzen A."/>
            <person name="Salamov A."/>
            <person name="Henrissat B."/>
            <person name="Wiebenga A."/>
            <person name="De vries R.P."/>
            <person name="Grigoriev I.V."/>
            <person name="Mortensen U.H."/>
            <person name="Andersen M.R."/>
            <person name="Baker S.E."/>
        </authorList>
    </citation>
    <scope>NUCLEOTIDE SEQUENCE [LARGE SCALE GENOMIC DNA]</scope>
    <source>
        <strain evidence="4 5">CBS 101889</strain>
    </source>
</reference>
<keyword evidence="2" id="KW-0560">Oxidoreductase</keyword>
<feature type="domain" description="NmrA-like" evidence="3">
    <location>
        <begin position="12"/>
        <end position="239"/>
    </location>
</feature>
<dbReference type="EMBL" id="KZ824326">
    <property type="protein sequence ID" value="RAL07699.1"/>
    <property type="molecule type" value="Genomic_DNA"/>
</dbReference>
<sequence>MSTLQKVALLGRGSLGSIVLDELLRARFTVTVLTRSDSTSTAATLPVGITLKQVDYSSLESLQSALQGHDIVISTLTPAAIPLQKLIIDASIAVGVTRFIPADYGAICSDPSGAAQKLPCHAPAVAIQNYLRERDTQIEHTIFAVGALLERIFTLPVAVDLAHRAVRLYDGGVHAFSVSRTSTVAKAVVGALQKLEETRNRVVRVHDAVLTQRRVYNLARKWTAGEQWTETNVDAEEQLARTMAMLQKNPDPALLPAMFLAAFFSGKFGAEYRDQDLDNELLGLGLLSDEEVERLGLELTTGLV</sequence>
<evidence type="ECO:0000256" key="1">
    <source>
        <dbReference type="ARBA" id="ARBA00022857"/>
    </source>
</evidence>
<evidence type="ECO:0000313" key="4">
    <source>
        <dbReference type="EMBL" id="RAL07699.1"/>
    </source>
</evidence>
<dbReference type="GO" id="GO:0016491">
    <property type="term" value="F:oxidoreductase activity"/>
    <property type="evidence" value="ECO:0007669"/>
    <property type="project" value="UniProtKB-KW"/>
</dbReference>
<dbReference type="InterPro" id="IPR051609">
    <property type="entry name" value="NmrA/Isoflavone_reductase-like"/>
</dbReference>
<dbReference type="Pfam" id="PF05368">
    <property type="entry name" value="NmrA"/>
    <property type="match status" value="1"/>
</dbReference>
<dbReference type="InterPro" id="IPR036291">
    <property type="entry name" value="NAD(P)-bd_dom_sf"/>
</dbReference>
<protein>
    <submittedName>
        <fullName evidence="4">NAD(P)-binding protein</fullName>
    </submittedName>
</protein>